<dbReference type="HOGENOM" id="CLU_042838_1_1_1"/>
<proteinExistence type="predicted"/>
<reference evidence="1 2" key="1">
    <citation type="submission" date="2015-01" db="EMBL/GenBank/DDBJ databases">
        <title>The Genome Sequence of Exophiala mesophila CBS40295.</title>
        <authorList>
            <consortium name="The Broad Institute Genomics Platform"/>
            <person name="Cuomo C."/>
            <person name="de Hoog S."/>
            <person name="Gorbushina A."/>
            <person name="Stielow B."/>
            <person name="Teixiera M."/>
            <person name="Abouelleil A."/>
            <person name="Chapman S.B."/>
            <person name="Priest M."/>
            <person name="Young S.K."/>
            <person name="Wortman J."/>
            <person name="Nusbaum C."/>
            <person name="Birren B."/>
        </authorList>
    </citation>
    <scope>NUCLEOTIDE SEQUENCE [LARGE SCALE GENOMIC DNA]</scope>
    <source>
        <strain evidence="1 2">CBS 40295</strain>
    </source>
</reference>
<protein>
    <recommendedName>
        <fullName evidence="3">Phosphoglycerate mutase family protein</fullName>
    </recommendedName>
</protein>
<dbReference type="VEuPathDB" id="FungiDB:PV10_03978"/>
<evidence type="ECO:0000313" key="1">
    <source>
        <dbReference type="EMBL" id="KIV92706.1"/>
    </source>
</evidence>
<dbReference type="PANTHER" id="PTHR16469">
    <property type="entry name" value="UBIQUITIN-ASSOCIATED AND SH3 DOMAIN-CONTAINING BA-RELATED"/>
    <property type="match status" value="1"/>
</dbReference>
<name>A0A0D1XWU6_EXOME</name>
<dbReference type="Pfam" id="PF00300">
    <property type="entry name" value="His_Phos_1"/>
    <property type="match status" value="1"/>
</dbReference>
<gene>
    <name evidence="1" type="ORF">PV10_03978</name>
</gene>
<dbReference type="InterPro" id="IPR029033">
    <property type="entry name" value="His_PPase_superfam"/>
</dbReference>
<dbReference type="AlphaFoldDB" id="A0A0D1XWU6"/>
<dbReference type="PANTHER" id="PTHR16469:SF51">
    <property type="entry name" value="TRANSCRIPTION FACTOR TAU 55 KDA SUBUNIT"/>
    <property type="match status" value="1"/>
</dbReference>
<organism evidence="1 2">
    <name type="scientific">Exophiala mesophila</name>
    <name type="common">Black yeast-like fungus</name>
    <dbReference type="NCBI Taxonomy" id="212818"/>
    <lineage>
        <taxon>Eukaryota</taxon>
        <taxon>Fungi</taxon>
        <taxon>Dikarya</taxon>
        <taxon>Ascomycota</taxon>
        <taxon>Pezizomycotina</taxon>
        <taxon>Eurotiomycetes</taxon>
        <taxon>Chaetothyriomycetidae</taxon>
        <taxon>Chaetothyriales</taxon>
        <taxon>Herpotrichiellaceae</taxon>
        <taxon>Exophiala</taxon>
    </lineage>
</organism>
<dbReference type="OrthoDB" id="414418at2759"/>
<dbReference type="Gene3D" id="3.40.50.1240">
    <property type="entry name" value="Phosphoglycerate mutase-like"/>
    <property type="match status" value="1"/>
</dbReference>
<dbReference type="InterPro" id="IPR051710">
    <property type="entry name" value="Phosphatase_SH3-domain"/>
</dbReference>
<dbReference type="InterPro" id="IPR013078">
    <property type="entry name" value="His_Pase_superF_clade-1"/>
</dbReference>
<evidence type="ECO:0008006" key="3">
    <source>
        <dbReference type="Google" id="ProtNLM"/>
    </source>
</evidence>
<keyword evidence="2" id="KW-1185">Reference proteome</keyword>
<evidence type="ECO:0000313" key="2">
    <source>
        <dbReference type="Proteomes" id="UP000054302"/>
    </source>
</evidence>
<sequence>MPVKEILLLRHGHRLAWQLDPTTGKYTSSHRFPSGLPADPPLASHGVQQAVETGEHFADTLGDLVRQDRVRIYSSLFYRCLETLRPSMERLREIQQQHRTQGGLRDGVEDLKVRGELGIGEWFGRAWFKQPRPASPERLKNTWFPWVDDQYTSLVVPDEHGERIEALHDRVARALEAVVNDVDEEYARQGRADEQVTLLLCGHAAQIIASGRALTGVVPEDLDEDDFQCFTCGISRFVRRATTTTAGEDGTGDWRGGVGVAGGWDCVANSDCGHLQNGEERGWHFHGDESFDSYGPPKGEDIKVEDTGEVLVGKL</sequence>
<dbReference type="OMA" id="ICAHAAP"/>
<dbReference type="SUPFAM" id="SSF53254">
    <property type="entry name" value="Phosphoglycerate mutase-like"/>
    <property type="match status" value="1"/>
</dbReference>
<dbReference type="STRING" id="212818.A0A0D1XWU6"/>
<dbReference type="GeneID" id="27321823"/>
<dbReference type="RefSeq" id="XP_016224280.1">
    <property type="nucleotide sequence ID" value="XM_016368492.1"/>
</dbReference>
<accession>A0A0D1XWU6</accession>
<dbReference type="CDD" id="cd07067">
    <property type="entry name" value="HP_PGM_like"/>
    <property type="match status" value="1"/>
</dbReference>
<dbReference type="EMBL" id="KN847522">
    <property type="protein sequence ID" value="KIV92706.1"/>
    <property type="molecule type" value="Genomic_DNA"/>
</dbReference>
<dbReference type="Proteomes" id="UP000054302">
    <property type="component" value="Unassembled WGS sequence"/>
</dbReference>